<proteinExistence type="predicted"/>
<organism evidence="1 2">
    <name type="scientific">Phytophthora nicotianae P1976</name>
    <dbReference type="NCBI Taxonomy" id="1317066"/>
    <lineage>
        <taxon>Eukaryota</taxon>
        <taxon>Sar</taxon>
        <taxon>Stramenopiles</taxon>
        <taxon>Oomycota</taxon>
        <taxon>Peronosporomycetes</taxon>
        <taxon>Peronosporales</taxon>
        <taxon>Peronosporaceae</taxon>
        <taxon>Phytophthora</taxon>
    </lineage>
</organism>
<reference evidence="1 2" key="1">
    <citation type="submission" date="2013-11" db="EMBL/GenBank/DDBJ databases">
        <title>The Genome Sequence of Phytophthora parasitica P1976.</title>
        <authorList>
            <consortium name="The Broad Institute Genomics Platform"/>
            <person name="Russ C."/>
            <person name="Tyler B."/>
            <person name="Panabieres F."/>
            <person name="Shan W."/>
            <person name="Tripathy S."/>
            <person name="Grunwald N."/>
            <person name="Machado M."/>
            <person name="Johnson C.S."/>
            <person name="Walker B."/>
            <person name="Young S."/>
            <person name="Zeng Q."/>
            <person name="Gargeya S."/>
            <person name="Fitzgerald M."/>
            <person name="Haas B."/>
            <person name="Abouelleil A."/>
            <person name="Allen A.W."/>
            <person name="Alvarado L."/>
            <person name="Arachchi H.M."/>
            <person name="Berlin A.M."/>
            <person name="Chapman S.B."/>
            <person name="Gainer-Dewar J."/>
            <person name="Goldberg J."/>
            <person name="Griggs A."/>
            <person name="Gujja S."/>
            <person name="Hansen M."/>
            <person name="Howarth C."/>
            <person name="Imamovic A."/>
            <person name="Ireland A."/>
            <person name="Larimer J."/>
            <person name="McCowan C."/>
            <person name="Murphy C."/>
            <person name="Pearson M."/>
            <person name="Poon T.W."/>
            <person name="Priest M."/>
            <person name="Roberts A."/>
            <person name="Saif S."/>
            <person name="Shea T."/>
            <person name="Sisk P."/>
            <person name="Sykes S."/>
            <person name="Wortman J."/>
            <person name="Nusbaum C."/>
            <person name="Birren B."/>
        </authorList>
    </citation>
    <scope>NUCLEOTIDE SEQUENCE [LARGE SCALE GENOMIC DNA]</scope>
    <source>
        <strain evidence="1 2">P1976</strain>
    </source>
</reference>
<evidence type="ECO:0000313" key="1">
    <source>
        <dbReference type="EMBL" id="ETO81493.1"/>
    </source>
</evidence>
<dbReference type="AlphaFoldDB" id="A0A081ARI2"/>
<dbReference type="EMBL" id="ANJA01000852">
    <property type="protein sequence ID" value="ETO81493.1"/>
    <property type="molecule type" value="Genomic_DNA"/>
</dbReference>
<protein>
    <submittedName>
        <fullName evidence="1">Uncharacterized protein</fullName>
    </submittedName>
</protein>
<dbReference type="Proteomes" id="UP000028582">
    <property type="component" value="Unassembled WGS sequence"/>
</dbReference>
<name>A0A081ARI2_PHYNI</name>
<feature type="non-terminal residue" evidence="1">
    <location>
        <position position="38"/>
    </location>
</feature>
<evidence type="ECO:0000313" key="2">
    <source>
        <dbReference type="Proteomes" id="UP000028582"/>
    </source>
</evidence>
<gene>
    <name evidence="1" type="ORF">F444_04210</name>
</gene>
<sequence>MCLELEKQKTQDRKAYTDSITAMNDAINGSDGSGVCPE</sequence>
<comment type="caution">
    <text evidence="1">The sequence shown here is derived from an EMBL/GenBank/DDBJ whole genome shotgun (WGS) entry which is preliminary data.</text>
</comment>
<accession>A0A081ARI2</accession>